<feature type="non-terminal residue" evidence="2">
    <location>
        <position position="62"/>
    </location>
</feature>
<evidence type="ECO:0000313" key="3">
    <source>
        <dbReference type="Proteomes" id="UP001285908"/>
    </source>
</evidence>
<keyword evidence="1" id="KW-0812">Transmembrane</keyword>
<gene>
    <name evidence="2" type="ORF">B0T23DRAFT_378468</name>
</gene>
<organism evidence="2 3">
    <name type="scientific">Neurospora hispaniola</name>
    <dbReference type="NCBI Taxonomy" id="588809"/>
    <lineage>
        <taxon>Eukaryota</taxon>
        <taxon>Fungi</taxon>
        <taxon>Dikarya</taxon>
        <taxon>Ascomycota</taxon>
        <taxon>Pezizomycotina</taxon>
        <taxon>Sordariomycetes</taxon>
        <taxon>Sordariomycetidae</taxon>
        <taxon>Sordariales</taxon>
        <taxon>Sordariaceae</taxon>
        <taxon>Neurospora</taxon>
    </lineage>
</organism>
<comment type="caution">
    <text evidence="2">The sequence shown here is derived from an EMBL/GenBank/DDBJ whole genome shotgun (WGS) entry which is preliminary data.</text>
</comment>
<dbReference type="RefSeq" id="XP_062694654.1">
    <property type="nucleotide sequence ID" value="XM_062837100.1"/>
</dbReference>
<keyword evidence="1" id="KW-1133">Transmembrane helix</keyword>
<feature type="transmembrane region" description="Helical" evidence="1">
    <location>
        <begin position="38"/>
        <end position="61"/>
    </location>
</feature>
<protein>
    <submittedName>
        <fullName evidence="2">Uncharacterized protein</fullName>
    </submittedName>
</protein>
<name>A0AAJ0MSW4_9PEZI</name>
<proteinExistence type="predicted"/>
<reference evidence="2 3" key="1">
    <citation type="journal article" date="2023" name="Mol. Phylogenet. Evol.">
        <title>Genome-scale phylogeny and comparative genomics of the fungal order Sordariales.</title>
        <authorList>
            <person name="Hensen N."/>
            <person name="Bonometti L."/>
            <person name="Westerberg I."/>
            <person name="Brannstrom I.O."/>
            <person name="Guillou S."/>
            <person name="Cros-Aarteil S."/>
            <person name="Calhoun S."/>
            <person name="Haridas S."/>
            <person name="Kuo A."/>
            <person name="Mondo S."/>
            <person name="Pangilinan J."/>
            <person name="Riley R."/>
            <person name="LaButti K."/>
            <person name="Andreopoulos B."/>
            <person name="Lipzen A."/>
            <person name="Chen C."/>
            <person name="Yan M."/>
            <person name="Daum C."/>
            <person name="Ng V."/>
            <person name="Clum A."/>
            <person name="Steindorff A."/>
            <person name="Ohm R.A."/>
            <person name="Martin F."/>
            <person name="Silar P."/>
            <person name="Natvig D.O."/>
            <person name="Lalanne C."/>
            <person name="Gautier V."/>
            <person name="Ament-Velasquez S.L."/>
            <person name="Kruys A."/>
            <person name="Hutchinson M.I."/>
            <person name="Powell A.J."/>
            <person name="Barry K."/>
            <person name="Miller A.N."/>
            <person name="Grigoriev I.V."/>
            <person name="Debuchy R."/>
            <person name="Gladieux P."/>
            <person name="Hiltunen Thoren M."/>
            <person name="Johannesson H."/>
        </authorList>
    </citation>
    <scope>NUCLEOTIDE SEQUENCE [LARGE SCALE GENOMIC DNA]</scope>
    <source>
        <strain evidence="2 3">FGSC 10403</strain>
    </source>
</reference>
<dbReference type="GeneID" id="87874722"/>
<accession>A0AAJ0MSW4</accession>
<dbReference type="AlphaFoldDB" id="A0AAJ0MSW4"/>
<dbReference type="EMBL" id="JAULSX010000003">
    <property type="protein sequence ID" value="KAK3495225.1"/>
    <property type="molecule type" value="Genomic_DNA"/>
</dbReference>
<keyword evidence="3" id="KW-1185">Reference proteome</keyword>
<evidence type="ECO:0000313" key="2">
    <source>
        <dbReference type="EMBL" id="KAK3495225.1"/>
    </source>
</evidence>
<dbReference type="Proteomes" id="UP001285908">
    <property type="component" value="Unassembled WGS sequence"/>
</dbReference>
<keyword evidence="1" id="KW-0472">Membrane</keyword>
<evidence type="ECO:0000256" key="1">
    <source>
        <dbReference type="SAM" id="Phobius"/>
    </source>
</evidence>
<sequence>MFFLSHYDLLLFVCLCSFRGFSFQFSTYLNLILALRSWVFLATSLFSLLGGCFTFQMPCAYL</sequence>